<proteinExistence type="predicted"/>
<sequence length="173" mass="19283">MANNKSGTKNWYKIKLPDLTHTLSFNDSQLAQFLTHNLVFLDPYDQSYRKLNSAFVYEVLQLVFASCIEYDWDISALDIGAVVDELCTNHYVDLVTSFLPSLVGCGMREFVGSLVSKSGHPTSNTDQDVAVINQVFLKPVVYSFVHCIFSKFGTSGNSGKSSNFINVIQGITY</sequence>
<evidence type="ECO:0000313" key="2">
    <source>
        <dbReference type="Proteomes" id="UP000188320"/>
    </source>
</evidence>
<gene>
    <name evidence="1" type="ORF">AX774_g4846</name>
</gene>
<evidence type="ECO:0000313" key="1">
    <source>
        <dbReference type="EMBL" id="OMH81697.1"/>
    </source>
</evidence>
<name>A0A1R1PL81_ZANCU</name>
<keyword evidence="2" id="KW-1185">Reference proteome</keyword>
<protein>
    <submittedName>
        <fullName evidence="1">Uncharacterized protein</fullName>
    </submittedName>
</protein>
<accession>A0A1R1PL81</accession>
<organism evidence="1 2">
    <name type="scientific">Zancudomyces culisetae</name>
    <name type="common">Gut fungus</name>
    <name type="synonym">Smittium culisetae</name>
    <dbReference type="NCBI Taxonomy" id="1213189"/>
    <lineage>
        <taxon>Eukaryota</taxon>
        <taxon>Fungi</taxon>
        <taxon>Fungi incertae sedis</taxon>
        <taxon>Zoopagomycota</taxon>
        <taxon>Kickxellomycotina</taxon>
        <taxon>Harpellomycetes</taxon>
        <taxon>Harpellales</taxon>
        <taxon>Legeriomycetaceae</taxon>
        <taxon>Zancudomyces</taxon>
    </lineage>
</organism>
<dbReference type="AlphaFoldDB" id="A0A1R1PL81"/>
<reference evidence="2" key="1">
    <citation type="submission" date="2017-01" db="EMBL/GenBank/DDBJ databases">
        <authorList>
            <person name="Wang Y."/>
            <person name="White M."/>
            <person name="Kvist S."/>
            <person name="Moncalvo J.-M."/>
        </authorList>
    </citation>
    <scope>NUCLEOTIDE SEQUENCE [LARGE SCALE GENOMIC DNA]</scope>
    <source>
        <strain evidence="2">COL-18-3</strain>
    </source>
</reference>
<comment type="caution">
    <text evidence="1">The sequence shown here is derived from an EMBL/GenBank/DDBJ whole genome shotgun (WGS) entry which is preliminary data.</text>
</comment>
<dbReference type="EMBL" id="LSSK01000844">
    <property type="protein sequence ID" value="OMH81697.1"/>
    <property type="molecule type" value="Genomic_DNA"/>
</dbReference>
<dbReference type="Proteomes" id="UP000188320">
    <property type="component" value="Unassembled WGS sequence"/>
</dbReference>